<proteinExistence type="predicted"/>
<dbReference type="EMBL" id="JAPXFL010000002">
    <property type="protein sequence ID" value="KAK9510393.1"/>
    <property type="molecule type" value="Genomic_DNA"/>
</dbReference>
<comment type="caution">
    <text evidence="2">The sequence shown here is derived from an EMBL/GenBank/DDBJ whole genome shotgun (WGS) entry which is preliminary data.</text>
</comment>
<dbReference type="Proteomes" id="UP001461498">
    <property type="component" value="Unassembled WGS sequence"/>
</dbReference>
<protein>
    <submittedName>
        <fullName evidence="2">Uncharacterized protein</fullName>
    </submittedName>
</protein>
<gene>
    <name evidence="2" type="ORF">O3M35_005188</name>
</gene>
<organism evidence="2 3">
    <name type="scientific">Rhynocoris fuscipes</name>
    <dbReference type="NCBI Taxonomy" id="488301"/>
    <lineage>
        <taxon>Eukaryota</taxon>
        <taxon>Metazoa</taxon>
        <taxon>Ecdysozoa</taxon>
        <taxon>Arthropoda</taxon>
        <taxon>Hexapoda</taxon>
        <taxon>Insecta</taxon>
        <taxon>Pterygota</taxon>
        <taxon>Neoptera</taxon>
        <taxon>Paraneoptera</taxon>
        <taxon>Hemiptera</taxon>
        <taxon>Heteroptera</taxon>
        <taxon>Panheteroptera</taxon>
        <taxon>Cimicomorpha</taxon>
        <taxon>Reduviidae</taxon>
        <taxon>Harpactorinae</taxon>
        <taxon>Harpactorini</taxon>
        <taxon>Rhynocoris</taxon>
    </lineage>
</organism>
<evidence type="ECO:0000313" key="3">
    <source>
        <dbReference type="Proteomes" id="UP001461498"/>
    </source>
</evidence>
<accession>A0AAW1DML9</accession>
<sequence length="75" mass="8298">MIKYCVLLCATIMLGHCARLPRNAQNLGIPQLPDYNVLGEQRLIPPYFPGLFSGFLPHIQHPYGGLPKPIGDVVN</sequence>
<reference evidence="2 3" key="1">
    <citation type="submission" date="2022-12" db="EMBL/GenBank/DDBJ databases">
        <title>Chromosome-level genome assembly of true bugs.</title>
        <authorList>
            <person name="Ma L."/>
            <person name="Li H."/>
        </authorList>
    </citation>
    <scope>NUCLEOTIDE SEQUENCE [LARGE SCALE GENOMIC DNA]</scope>
    <source>
        <strain evidence="2">Lab_2022b</strain>
    </source>
</reference>
<dbReference type="AlphaFoldDB" id="A0AAW1DML9"/>
<feature type="chain" id="PRO_5043575851" evidence="1">
    <location>
        <begin position="18"/>
        <end position="75"/>
    </location>
</feature>
<evidence type="ECO:0000256" key="1">
    <source>
        <dbReference type="SAM" id="SignalP"/>
    </source>
</evidence>
<evidence type="ECO:0000313" key="2">
    <source>
        <dbReference type="EMBL" id="KAK9510393.1"/>
    </source>
</evidence>
<keyword evidence="3" id="KW-1185">Reference proteome</keyword>
<feature type="signal peptide" evidence="1">
    <location>
        <begin position="1"/>
        <end position="17"/>
    </location>
</feature>
<keyword evidence="1" id="KW-0732">Signal</keyword>
<name>A0AAW1DML9_9HEMI</name>